<sequence>AKVGNVRFENSGKLSCRCLNQKHSSRERSSQLEEVCRKTFFRPKKVVVGFSSICVRKQSTSCQHVLASTSGPLRLRLYTKPECPLCEGLQVCLRVANTRY</sequence>
<dbReference type="AlphaFoldDB" id="A0A061RZ65"/>
<name>A0A061RZ65_9CHLO</name>
<protein>
    <submittedName>
        <fullName evidence="1">Uncharacterized protein</fullName>
    </submittedName>
</protein>
<dbReference type="EMBL" id="GBEZ01008268">
    <property type="protein sequence ID" value="JAC77263.1"/>
    <property type="molecule type" value="Transcribed_RNA"/>
</dbReference>
<proteinExistence type="predicted"/>
<evidence type="ECO:0000313" key="1">
    <source>
        <dbReference type="EMBL" id="JAC77263.1"/>
    </source>
</evidence>
<gene>
    <name evidence="1" type="ORF">TSPGSL018_18143</name>
</gene>
<feature type="non-terminal residue" evidence="1">
    <location>
        <position position="1"/>
    </location>
</feature>
<reference evidence="1" key="1">
    <citation type="submission" date="2014-05" db="EMBL/GenBank/DDBJ databases">
        <title>The transcriptome of the halophilic microalga Tetraselmis sp. GSL018 isolated from the Great Salt Lake, Utah.</title>
        <authorList>
            <person name="Jinkerson R.E."/>
            <person name="D'Adamo S."/>
            <person name="Posewitz M.C."/>
        </authorList>
    </citation>
    <scope>NUCLEOTIDE SEQUENCE</scope>
    <source>
        <strain evidence="1">GSL018</strain>
    </source>
</reference>
<organism evidence="1">
    <name type="scientific">Tetraselmis sp. GSL018</name>
    <dbReference type="NCBI Taxonomy" id="582737"/>
    <lineage>
        <taxon>Eukaryota</taxon>
        <taxon>Viridiplantae</taxon>
        <taxon>Chlorophyta</taxon>
        <taxon>core chlorophytes</taxon>
        <taxon>Chlorodendrophyceae</taxon>
        <taxon>Chlorodendrales</taxon>
        <taxon>Chlorodendraceae</taxon>
        <taxon>Tetraselmis</taxon>
    </lineage>
</organism>
<accession>A0A061RZ65</accession>